<protein>
    <submittedName>
        <fullName evidence="5">Methyltransferase family protein</fullName>
    </submittedName>
</protein>
<comment type="caution">
    <text evidence="5">The sequence shown here is derived from an EMBL/GenBank/DDBJ whole genome shotgun (WGS) entry which is preliminary data.</text>
</comment>
<dbReference type="CDD" id="cd02440">
    <property type="entry name" value="AdoMet_MTases"/>
    <property type="match status" value="1"/>
</dbReference>
<dbReference type="PANTHER" id="PTHR44942">
    <property type="entry name" value="METHYLTRANSF_11 DOMAIN-CONTAINING PROTEIN"/>
    <property type="match status" value="1"/>
</dbReference>
<dbReference type="Proteomes" id="UP000228535">
    <property type="component" value="Unassembled WGS sequence"/>
</dbReference>
<dbReference type="InterPro" id="IPR029063">
    <property type="entry name" value="SAM-dependent_MTases_sf"/>
</dbReference>
<feature type="domain" description="Methyltransferase type 11" evidence="4">
    <location>
        <begin position="43"/>
        <end position="138"/>
    </location>
</feature>
<dbReference type="AlphaFoldDB" id="A0A2M9AQH2"/>
<keyword evidence="3 5" id="KW-0808">Transferase</keyword>
<dbReference type="InterPro" id="IPR013216">
    <property type="entry name" value="Methyltransf_11"/>
</dbReference>
<proteinExistence type="inferred from homology"/>
<sequence length="256" mass="28599">MSSAKEQFDRQAAHYNTQWNTWSEELLRWLLEHAQAQPTDTVLDVATGTGFTALAFAPHVHAVVGLDVSTGMLAEARKRQQEQGISNVTWQEGPAEALPFPDASFSIVTCRVAPHHFDSVPQFLAEVRRVLQPGGRFLLADTCVPDNQPELNEWQNYVEKLRDPSHARNLEPREWRAAIEEAGLQVETVAEAAPDGAMQLNDWLTKAGCTGETAEVVRQEFQNASAQARQQFQIRELPGADFTFVWQRVVAKAVKP</sequence>
<evidence type="ECO:0000256" key="1">
    <source>
        <dbReference type="ARBA" id="ARBA00008361"/>
    </source>
</evidence>
<dbReference type="Pfam" id="PF08241">
    <property type="entry name" value="Methyltransf_11"/>
    <property type="match status" value="1"/>
</dbReference>
<evidence type="ECO:0000256" key="2">
    <source>
        <dbReference type="ARBA" id="ARBA00022603"/>
    </source>
</evidence>
<evidence type="ECO:0000259" key="4">
    <source>
        <dbReference type="Pfam" id="PF08241"/>
    </source>
</evidence>
<dbReference type="OrthoDB" id="9795634at2"/>
<evidence type="ECO:0000313" key="6">
    <source>
        <dbReference type="Proteomes" id="UP000228535"/>
    </source>
</evidence>
<dbReference type="InterPro" id="IPR051052">
    <property type="entry name" value="Diverse_substrate_MTase"/>
</dbReference>
<dbReference type="PANTHER" id="PTHR44942:SF4">
    <property type="entry name" value="METHYLTRANSFERASE TYPE 11 DOMAIN-CONTAINING PROTEIN"/>
    <property type="match status" value="1"/>
</dbReference>
<keyword evidence="6" id="KW-1185">Reference proteome</keyword>
<keyword evidence="2 5" id="KW-0489">Methyltransferase</keyword>
<dbReference type="Gene3D" id="3.40.50.150">
    <property type="entry name" value="Vaccinia Virus protein VP39"/>
    <property type="match status" value="1"/>
</dbReference>
<dbReference type="GO" id="GO:0032259">
    <property type="term" value="P:methylation"/>
    <property type="evidence" value="ECO:0007669"/>
    <property type="project" value="UniProtKB-KW"/>
</dbReference>
<evidence type="ECO:0000313" key="5">
    <source>
        <dbReference type="EMBL" id="PJJ47946.1"/>
    </source>
</evidence>
<reference evidence="5 6" key="1">
    <citation type="submission" date="2017-11" db="EMBL/GenBank/DDBJ databases">
        <title>Genomic Encyclopedia of Archaeal and Bacterial Type Strains, Phase II (KMG-II): From Individual Species to Whole Genera.</title>
        <authorList>
            <person name="Goeker M."/>
        </authorList>
    </citation>
    <scope>NUCLEOTIDE SEQUENCE [LARGE SCALE GENOMIC DNA]</scope>
    <source>
        <strain evidence="5 6">DSM 11115</strain>
    </source>
</reference>
<dbReference type="SUPFAM" id="SSF53335">
    <property type="entry name" value="S-adenosyl-L-methionine-dependent methyltransferases"/>
    <property type="match status" value="1"/>
</dbReference>
<dbReference type="GO" id="GO:0008757">
    <property type="term" value="F:S-adenosylmethionine-dependent methyltransferase activity"/>
    <property type="evidence" value="ECO:0007669"/>
    <property type="project" value="InterPro"/>
</dbReference>
<name>A0A2M9AQH2_9BACT</name>
<comment type="similarity">
    <text evidence="1">Belongs to the methyltransferase superfamily.</text>
</comment>
<organism evidence="5 6">
    <name type="scientific">Hymenobacter chitinivorans DSM 11115</name>
    <dbReference type="NCBI Taxonomy" id="1121954"/>
    <lineage>
        <taxon>Bacteria</taxon>
        <taxon>Pseudomonadati</taxon>
        <taxon>Bacteroidota</taxon>
        <taxon>Cytophagia</taxon>
        <taxon>Cytophagales</taxon>
        <taxon>Hymenobacteraceae</taxon>
        <taxon>Hymenobacter</taxon>
    </lineage>
</organism>
<gene>
    <name evidence="5" type="ORF">CLV45_4637</name>
</gene>
<dbReference type="RefSeq" id="WP_100338867.1">
    <property type="nucleotide sequence ID" value="NZ_PGFA01000005.1"/>
</dbReference>
<accession>A0A2M9AQH2</accession>
<evidence type="ECO:0000256" key="3">
    <source>
        <dbReference type="ARBA" id="ARBA00022679"/>
    </source>
</evidence>
<dbReference type="EMBL" id="PGFA01000005">
    <property type="protein sequence ID" value="PJJ47946.1"/>
    <property type="molecule type" value="Genomic_DNA"/>
</dbReference>